<dbReference type="Pfam" id="PF00027">
    <property type="entry name" value="cNMP_binding"/>
    <property type="match status" value="1"/>
</dbReference>
<sequence>MKFFSYTDPDQQVTEIVAPARLRPVLREFSDDELDSLDSFVAELRFATGSRIITAGERSDALLIIVSGSIRITAGISVQTEREVDVLVEGEVFGISSFLDGEASAITATALQSTELLALRRDSFAQLAAWKPALAIALLQDLAAYTSRRLRQLQTAF</sequence>
<organism evidence="2 3">
    <name type="scientific">Candidatus Accumulibacter cognatus</name>
    <dbReference type="NCBI Taxonomy" id="2954383"/>
    <lineage>
        <taxon>Bacteria</taxon>
        <taxon>Pseudomonadati</taxon>
        <taxon>Pseudomonadota</taxon>
        <taxon>Betaproteobacteria</taxon>
        <taxon>Candidatus Accumulibacter</taxon>
    </lineage>
</organism>
<dbReference type="PROSITE" id="PS50042">
    <property type="entry name" value="CNMP_BINDING_3"/>
    <property type="match status" value="1"/>
</dbReference>
<dbReference type="RefSeq" id="WP_034952286.1">
    <property type="nucleotide sequence ID" value="NZ_JDST02000096.1"/>
</dbReference>
<dbReference type="STRING" id="1453999.AW06_003689"/>
<dbReference type="SUPFAM" id="SSF51206">
    <property type="entry name" value="cAMP-binding domain-like"/>
    <property type="match status" value="1"/>
</dbReference>
<dbReference type="EMBL" id="JDST02000096">
    <property type="protein sequence ID" value="KFB75317.1"/>
    <property type="molecule type" value="Genomic_DNA"/>
</dbReference>
<dbReference type="Proteomes" id="UP000021315">
    <property type="component" value="Unassembled WGS sequence"/>
</dbReference>
<dbReference type="InterPro" id="IPR018490">
    <property type="entry name" value="cNMP-bd_dom_sf"/>
</dbReference>
<reference evidence="2" key="1">
    <citation type="submission" date="2014-02" db="EMBL/GenBank/DDBJ databases">
        <title>Expanding our view of genomic diversity in Candidatus Accumulibacter clades.</title>
        <authorList>
            <person name="Skennerton C.T."/>
            <person name="Barr J.J."/>
            <person name="Slater F.R."/>
            <person name="Bond P.L."/>
            <person name="Tyson G.W."/>
        </authorList>
    </citation>
    <scope>NUCLEOTIDE SEQUENCE [LARGE SCALE GENOMIC DNA]</scope>
</reference>
<dbReference type="GO" id="GO:0003677">
    <property type="term" value="F:DNA binding"/>
    <property type="evidence" value="ECO:0007669"/>
    <property type="project" value="UniProtKB-KW"/>
</dbReference>
<dbReference type="InterPro" id="IPR000595">
    <property type="entry name" value="cNMP-bd_dom"/>
</dbReference>
<keyword evidence="2" id="KW-0238">DNA-binding</keyword>
<dbReference type="InterPro" id="IPR050397">
    <property type="entry name" value="Env_Response_Regulators"/>
</dbReference>
<feature type="domain" description="Cyclic nucleotide-binding" evidence="1">
    <location>
        <begin position="25"/>
        <end position="127"/>
    </location>
</feature>
<evidence type="ECO:0000259" key="1">
    <source>
        <dbReference type="PROSITE" id="PS50042"/>
    </source>
</evidence>
<dbReference type="InterPro" id="IPR014710">
    <property type="entry name" value="RmlC-like_jellyroll"/>
</dbReference>
<proteinExistence type="predicted"/>
<dbReference type="PANTHER" id="PTHR24567:SF68">
    <property type="entry name" value="DNA-BINDING TRANSCRIPTIONAL DUAL REGULATOR CRP"/>
    <property type="match status" value="1"/>
</dbReference>
<keyword evidence="3" id="KW-1185">Reference proteome</keyword>
<dbReference type="SMART" id="SM00100">
    <property type="entry name" value="cNMP"/>
    <property type="match status" value="1"/>
</dbReference>
<accession>A0A080M206</accession>
<dbReference type="Gene3D" id="2.60.120.10">
    <property type="entry name" value="Jelly Rolls"/>
    <property type="match status" value="1"/>
</dbReference>
<evidence type="ECO:0000313" key="2">
    <source>
        <dbReference type="EMBL" id="KFB75317.1"/>
    </source>
</evidence>
<gene>
    <name evidence="2" type="ORF">AW06_003689</name>
</gene>
<dbReference type="CDD" id="cd00038">
    <property type="entry name" value="CAP_ED"/>
    <property type="match status" value="1"/>
</dbReference>
<dbReference type="AlphaFoldDB" id="A0A080M206"/>
<dbReference type="GO" id="GO:0005829">
    <property type="term" value="C:cytosol"/>
    <property type="evidence" value="ECO:0007669"/>
    <property type="project" value="TreeGrafter"/>
</dbReference>
<evidence type="ECO:0000313" key="3">
    <source>
        <dbReference type="Proteomes" id="UP000021315"/>
    </source>
</evidence>
<dbReference type="PANTHER" id="PTHR24567">
    <property type="entry name" value="CRP FAMILY TRANSCRIPTIONAL REGULATORY PROTEIN"/>
    <property type="match status" value="1"/>
</dbReference>
<name>A0A080M206_9PROT</name>
<dbReference type="GO" id="GO:0003700">
    <property type="term" value="F:DNA-binding transcription factor activity"/>
    <property type="evidence" value="ECO:0007669"/>
    <property type="project" value="TreeGrafter"/>
</dbReference>
<protein>
    <submittedName>
        <fullName evidence="2">DNA-binding transcriptional dual regulator Crp</fullName>
    </submittedName>
</protein>
<comment type="caution">
    <text evidence="2">The sequence shown here is derived from an EMBL/GenBank/DDBJ whole genome shotgun (WGS) entry which is preliminary data.</text>
</comment>